<gene>
    <name evidence="2" type="ORF">HLI28_13740</name>
</gene>
<keyword evidence="3" id="KW-1185">Reference proteome</keyword>
<feature type="domain" description="Hemerythrin-like" evidence="1">
    <location>
        <begin position="24"/>
        <end position="152"/>
    </location>
</feature>
<accession>A0A849KBH6</accession>
<dbReference type="AlphaFoldDB" id="A0A849KBH6"/>
<evidence type="ECO:0000259" key="1">
    <source>
        <dbReference type="Pfam" id="PF01814"/>
    </source>
</evidence>
<proteinExistence type="predicted"/>
<sequence length="228" mass="24855">MSSIQPSPPGSPEPAITCDASGMAQIHRFFRAGFGEAPDLVRGVEPGDVSHATAVAEHLWLLSTALHAHHEGEDERLWDALASRAPGCAVHVERMKVQHARMLGHLAELDVALPAWKANPAPATADAVLSALDGVNAALAEHLPDEEREIVPVMETTLTQEEVDWFSEHGRRATPRGYMWTQLGGIVAAQPDPDAWLRAHLPAPVRLMWRAVGRRRYAAHRAGLRRSA</sequence>
<organism evidence="2 3">
    <name type="scientific">Isoptericola sediminis</name>
    <dbReference type="NCBI Taxonomy" id="2733572"/>
    <lineage>
        <taxon>Bacteria</taxon>
        <taxon>Bacillati</taxon>
        <taxon>Actinomycetota</taxon>
        <taxon>Actinomycetes</taxon>
        <taxon>Micrococcales</taxon>
        <taxon>Promicromonosporaceae</taxon>
        <taxon>Isoptericola</taxon>
    </lineage>
</organism>
<protein>
    <submittedName>
        <fullName evidence="2">Hemerythrin domain-containing protein</fullName>
    </submittedName>
</protein>
<dbReference type="InterPro" id="IPR012312">
    <property type="entry name" value="Hemerythrin-like"/>
</dbReference>
<dbReference type="CDD" id="cd12108">
    <property type="entry name" value="Hr-like"/>
    <property type="match status" value="1"/>
</dbReference>
<dbReference type="Gene3D" id="1.20.120.520">
    <property type="entry name" value="nmb1532 protein domain like"/>
    <property type="match status" value="1"/>
</dbReference>
<comment type="caution">
    <text evidence="2">The sequence shown here is derived from an EMBL/GenBank/DDBJ whole genome shotgun (WGS) entry which is preliminary data.</text>
</comment>
<dbReference type="EMBL" id="JABFAJ010000024">
    <property type="protein sequence ID" value="NNU28597.1"/>
    <property type="molecule type" value="Genomic_DNA"/>
</dbReference>
<name>A0A849KBH6_9MICO</name>
<reference evidence="2 3" key="1">
    <citation type="submission" date="2020-05" db="EMBL/GenBank/DDBJ databases">
        <title>Genome sequence of Isoptericola sp. JC619 isolated from Chilika lagoon, India.</title>
        <authorList>
            <person name="Kumar D."/>
            <person name="Appam K."/>
            <person name="Gandham S."/>
            <person name="Uppada J."/>
            <person name="Sasikala C."/>
            <person name="Venkata Ramana C."/>
        </authorList>
    </citation>
    <scope>NUCLEOTIDE SEQUENCE [LARGE SCALE GENOMIC DNA]</scope>
    <source>
        <strain evidence="2 3">JC619</strain>
    </source>
</reference>
<evidence type="ECO:0000313" key="3">
    <source>
        <dbReference type="Proteomes" id="UP000557204"/>
    </source>
</evidence>
<evidence type="ECO:0000313" key="2">
    <source>
        <dbReference type="EMBL" id="NNU28597.1"/>
    </source>
</evidence>
<dbReference type="Pfam" id="PF01814">
    <property type="entry name" value="Hemerythrin"/>
    <property type="match status" value="1"/>
</dbReference>
<dbReference type="Proteomes" id="UP000557204">
    <property type="component" value="Unassembled WGS sequence"/>
</dbReference>